<reference evidence="2" key="1">
    <citation type="journal article" date="2015" name="MBio">
        <title>Eco-Evolutionary Dynamics of Episomes among Ecologically Cohesive Bacterial Populations.</title>
        <authorList>
            <person name="Xue H."/>
            <person name="Cordero O.X."/>
            <person name="Camas F.M."/>
            <person name="Trimble W."/>
            <person name="Meyer F."/>
            <person name="Guglielmini J."/>
            <person name="Rocha E.P."/>
            <person name="Polz M.F."/>
        </authorList>
    </citation>
    <scope>NUCLEOTIDE SEQUENCE</scope>
    <source>
        <strain evidence="2">FF_174</strain>
    </source>
</reference>
<feature type="compositionally biased region" description="Low complexity" evidence="1">
    <location>
        <begin position="16"/>
        <end position="27"/>
    </location>
</feature>
<name>A0A0H3ZJ35_9VIBR</name>
<evidence type="ECO:0000256" key="1">
    <source>
        <dbReference type="SAM" id="MobiDB-lite"/>
    </source>
</evidence>
<sequence length="42" mass="4598">MEVHPGTPPTLEQLKSSPNPAAQPPSSKGKRTKSLCMRFPYC</sequence>
<dbReference type="EMBL" id="KP795458">
    <property type="protein sequence ID" value="AKN35910.1"/>
    <property type="molecule type" value="Genomic_DNA"/>
</dbReference>
<organism evidence="2">
    <name type="scientific">Vibrio tasmaniensis</name>
    <dbReference type="NCBI Taxonomy" id="212663"/>
    <lineage>
        <taxon>Bacteria</taxon>
        <taxon>Pseudomonadati</taxon>
        <taxon>Pseudomonadota</taxon>
        <taxon>Gammaproteobacteria</taxon>
        <taxon>Vibrionales</taxon>
        <taxon>Vibrionaceae</taxon>
        <taxon>Vibrio</taxon>
    </lineage>
</organism>
<accession>A0A0H3ZJ35</accession>
<dbReference type="AlphaFoldDB" id="A0A0H3ZJ35"/>
<evidence type="ECO:0000313" key="2">
    <source>
        <dbReference type="EMBL" id="AKN35910.1"/>
    </source>
</evidence>
<proteinExistence type="predicted"/>
<protein>
    <submittedName>
        <fullName evidence="2">Uncharacterized protein</fullName>
    </submittedName>
</protein>
<feature type="region of interest" description="Disordered" evidence="1">
    <location>
        <begin position="1"/>
        <end position="33"/>
    </location>
</feature>